<dbReference type="GO" id="GO:0070967">
    <property type="term" value="F:coenzyme F420 binding"/>
    <property type="evidence" value="ECO:0007669"/>
    <property type="project" value="TreeGrafter"/>
</dbReference>
<organism evidence="3 4">
    <name type="scientific">Tectimicrobiota bacterium</name>
    <dbReference type="NCBI Taxonomy" id="2528274"/>
    <lineage>
        <taxon>Bacteria</taxon>
        <taxon>Pseudomonadati</taxon>
        <taxon>Nitrospinota/Tectimicrobiota group</taxon>
        <taxon>Candidatus Tectimicrobiota</taxon>
    </lineage>
</organism>
<evidence type="ECO:0000256" key="1">
    <source>
        <dbReference type="ARBA" id="ARBA00023002"/>
    </source>
</evidence>
<dbReference type="PANTHER" id="PTHR35176">
    <property type="entry name" value="HEME OXYGENASE HI_0854-RELATED"/>
    <property type="match status" value="1"/>
</dbReference>
<dbReference type="Proteomes" id="UP000712673">
    <property type="component" value="Unassembled WGS sequence"/>
</dbReference>
<dbReference type="Gene3D" id="2.30.110.10">
    <property type="entry name" value="Electron Transport, Fmn-binding Protein, Chain A"/>
    <property type="match status" value="1"/>
</dbReference>
<accession>A0A937W0M7</accession>
<proteinExistence type="predicted"/>
<evidence type="ECO:0000259" key="2">
    <source>
        <dbReference type="Pfam" id="PF01243"/>
    </source>
</evidence>
<dbReference type="NCBIfam" id="TIGR03618">
    <property type="entry name" value="Rv1155_F420"/>
    <property type="match status" value="1"/>
</dbReference>
<sequence length="140" mass="16054">MTPQELIDYLAPSYLAVIVTLYRDGRPHATPNWYHYDGTALTFITRTDRLKYQHLQRDPRLSVCIYDPPAASNYVVITGRATCRTGEIWTEARRIIARYVAPEQVAGYVARWQTEPRVLVTVVPEHIATRSQGMTHRPGQ</sequence>
<protein>
    <submittedName>
        <fullName evidence="3">PPOX class F420-dependent oxidoreductase</fullName>
    </submittedName>
</protein>
<feature type="domain" description="Pyridoxamine 5'-phosphate oxidase N-terminal" evidence="2">
    <location>
        <begin position="4"/>
        <end position="126"/>
    </location>
</feature>
<dbReference type="InterPro" id="IPR052019">
    <property type="entry name" value="F420H2_bilvrd_red/Heme_oxyg"/>
</dbReference>
<dbReference type="GO" id="GO:0016627">
    <property type="term" value="F:oxidoreductase activity, acting on the CH-CH group of donors"/>
    <property type="evidence" value="ECO:0007669"/>
    <property type="project" value="TreeGrafter"/>
</dbReference>
<dbReference type="PANTHER" id="PTHR35176:SF6">
    <property type="entry name" value="HEME OXYGENASE HI_0854-RELATED"/>
    <property type="match status" value="1"/>
</dbReference>
<evidence type="ECO:0000313" key="3">
    <source>
        <dbReference type="EMBL" id="MBM3223147.1"/>
    </source>
</evidence>
<evidence type="ECO:0000313" key="4">
    <source>
        <dbReference type="Proteomes" id="UP000712673"/>
    </source>
</evidence>
<dbReference type="AlphaFoldDB" id="A0A937W0M7"/>
<dbReference type="InterPro" id="IPR011576">
    <property type="entry name" value="Pyridox_Oxase_N"/>
</dbReference>
<dbReference type="Pfam" id="PF01243">
    <property type="entry name" value="PNPOx_N"/>
    <property type="match status" value="1"/>
</dbReference>
<dbReference type="SUPFAM" id="SSF50475">
    <property type="entry name" value="FMN-binding split barrel"/>
    <property type="match status" value="1"/>
</dbReference>
<dbReference type="GO" id="GO:0005829">
    <property type="term" value="C:cytosol"/>
    <property type="evidence" value="ECO:0007669"/>
    <property type="project" value="TreeGrafter"/>
</dbReference>
<keyword evidence="1" id="KW-0560">Oxidoreductase</keyword>
<gene>
    <name evidence="3" type="ORF">FJZ47_04995</name>
</gene>
<comment type="caution">
    <text evidence="3">The sequence shown here is derived from an EMBL/GenBank/DDBJ whole genome shotgun (WGS) entry which is preliminary data.</text>
</comment>
<reference evidence="3" key="1">
    <citation type="submission" date="2019-03" db="EMBL/GenBank/DDBJ databases">
        <title>Lake Tanganyika Metagenome-Assembled Genomes (MAGs).</title>
        <authorList>
            <person name="Tran P."/>
        </authorList>
    </citation>
    <scope>NUCLEOTIDE SEQUENCE</scope>
    <source>
        <strain evidence="3">K_DeepCast_65m_m2_066</strain>
    </source>
</reference>
<dbReference type="InterPro" id="IPR019920">
    <property type="entry name" value="F420-binding_dom_put"/>
</dbReference>
<name>A0A937W0M7_UNCTE</name>
<dbReference type="InterPro" id="IPR012349">
    <property type="entry name" value="Split_barrel_FMN-bd"/>
</dbReference>
<dbReference type="EMBL" id="VGLS01000100">
    <property type="protein sequence ID" value="MBM3223147.1"/>
    <property type="molecule type" value="Genomic_DNA"/>
</dbReference>